<name>A0A916IZI2_9BURK</name>
<accession>A0A916IZI2</accession>
<keyword evidence="2" id="KW-1185">Reference proteome</keyword>
<evidence type="ECO:0000313" key="1">
    <source>
        <dbReference type="EMBL" id="CAG2155949.1"/>
    </source>
</evidence>
<dbReference type="Proteomes" id="UP000672934">
    <property type="component" value="Unassembled WGS sequence"/>
</dbReference>
<protein>
    <submittedName>
        <fullName evidence="1">Uncharacterized protein</fullName>
    </submittedName>
</protein>
<sequence length="105" mass="11896">MRAACLGASARRIKERSVDALFVRISKEMTIDQKRVLVAKSRQEFEERAAAYPDLTESKTKLLLLRERCEAAATIGKVTDRWVFHPLPTIDKVRPVPVIHILPDG</sequence>
<reference evidence="1" key="1">
    <citation type="submission" date="2021-03" db="EMBL/GenBank/DDBJ databases">
        <authorList>
            <person name="Peeters C."/>
        </authorList>
    </citation>
    <scope>NUCLEOTIDE SEQUENCE</scope>
    <source>
        <strain evidence="1">LMG 31506</strain>
    </source>
</reference>
<evidence type="ECO:0000313" key="2">
    <source>
        <dbReference type="Proteomes" id="UP000672934"/>
    </source>
</evidence>
<gene>
    <name evidence="1" type="ORF">LMG31506_05542</name>
</gene>
<organism evidence="1 2">
    <name type="scientific">Cupriavidus yeoncheonensis</name>
    <dbReference type="NCBI Taxonomy" id="1462994"/>
    <lineage>
        <taxon>Bacteria</taxon>
        <taxon>Pseudomonadati</taxon>
        <taxon>Pseudomonadota</taxon>
        <taxon>Betaproteobacteria</taxon>
        <taxon>Burkholderiales</taxon>
        <taxon>Burkholderiaceae</taxon>
        <taxon>Cupriavidus</taxon>
    </lineage>
</organism>
<comment type="caution">
    <text evidence="1">The sequence shown here is derived from an EMBL/GenBank/DDBJ whole genome shotgun (WGS) entry which is preliminary data.</text>
</comment>
<dbReference type="EMBL" id="CAJPUY010000027">
    <property type="protein sequence ID" value="CAG2155949.1"/>
    <property type="molecule type" value="Genomic_DNA"/>
</dbReference>
<proteinExistence type="predicted"/>
<dbReference type="AlphaFoldDB" id="A0A916IZI2"/>